<dbReference type="InterPro" id="IPR039309">
    <property type="entry name" value="BT1"/>
</dbReference>
<comment type="subcellular location">
    <subcellularLocation>
        <location evidence="1">Membrane</location>
        <topology evidence="1">Multi-pass membrane protein</topology>
    </subcellularLocation>
</comment>
<name>A0AAD1YQP3_9LAMI</name>
<dbReference type="Proteomes" id="UP000834106">
    <property type="component" value="Chromosome 2"/>
</dbReference>
<evidence type="ECO:0000313" key="6">
    <source>
        <dbReference type="EMBL" id="CAI9755597.1"/>
    </source>
</evidence>
<keyword evidence="7" id="KW-1185">Reference proteome</keyword>
<keyword evidence="4" id="KW-1133">Transmembrane helix</keyword>
<dbReference type="PANTHER" id="PTHR31585">
    <property type="entry name" value="FOLATE-BIOPTERIN TRANSPORTER 1, CHLOROPLASTIC"/>
    <property type="match status" value="1"/>
</dbReference>
<evidence type="ECO:0000256" key="1">
    <source>
        <dbReference type="ARBA" id="ARBA00004141"/>
    </source>
</evidence>
<evidence type="ECO:0000256" key="2">
    <source>
        <dbReference type="ARBA" id="ARBA00022448"/>
    </source>
</evidence>
<dbReference type="GO" id="GO:0016020">
    <property type="term" value="C:membrane"/>
    <property type="evidence" value="ECO:0007669"/>
    <property type="project" value="UniProtKB-SubCell"/>
</dbReference>
<organism evidence="6 7">
    <name type="scientific">Fraxinus pennsylvanica</name>
    <dbReference type="NCBI Taxonomy" id="56036"/>
    <lineage>
        <taxon>Eukaryota</taxon>
        <taxon>Viridiplantae</taxon>
        <taxon>Streptophyta</taxon>
        <taxon>Embryophyta</taxon>
        <taxon>Tracheophyta</taxon>
        <taxon>Spermatophyta</taxon>
        <taxon>Magnoliopsida</taxon>
        <taxon>eudicotyledons</taxon>
        <taxon>Gunneridae</taxon>
        <taxon>Pentapetalae</taxon>
        <taxon>asterids</taxon>
        <taxon>lamiids</taxon>
        <taxon>Lamiales</taxon>
        <taxon>Oleaceae</taxon>
        <taxon>Oleeae</taxon>
        <taxon>Fraxinus</taxon>
    </lineage>
</organism>
<keyword evidence="2" id="KW-0813">Transport</keyword>
<accession>A0AAD1YQP3</accession>
<proteinExistence type="predicted"/>
<dbReference type="Pfam" id="PF03092">
    <property type="entry name" value="BT1"/>
    <property type="match status" value="2"/>
</dbReference>
<dbReference type="AlphaFoldDB" id="A0AAD1YQP3"/>
<evidence type="ECO:0000256" key="5">
    <source>
        <dbReference type="ARBA" id="ARBA00023136"/>
    </source>
</evidence>
<evidence type="ECO:0000313" key="7">
    <source>
        <dbReference type="Proteomes" id="UP000834106"/>
    </source>
</evidence>
<gene>
    <name evidence="6" type="ORF">FPE_LOCUS3028</name>
</gene>
<keyword evidence="3" id="KW-0812">Transmembrane</keyword>
<dbReference type="EMBL" id="OU503037">
    <property type="protein sequence ID" value="CAI9755597.1"/>
    <property type="molecule type" value="Genomic_DNA"/>
</dbReference>
<dbReference type="PANTHER" id="PTHR31585:SF6">
    <property type="entry name" value="FOLATE-BIOPTERIN TRANSPORTER 2-RELATED"/>
    <property type="match status" value="1"/>
</dbReference>
<reference evidence="6" key="1">
    <citation type="submission" date="2023-05" db="EMBL/GenBank/DDBJ databases">
        <authorList>
            <person name="Huff M."/>
        </authorList>
    </citation>
    <scope>NUCLEOTIDE SEQUENCE</scope>
</reference>
<evidence type="ECO:0000256" key="4">
    <source>
        <dbReference type="ARBA" id="ARBA00022989"/>
    </source>
</evidence>
<sequence length="182" mass="20169">MLRKKFFKGCRLCIADVTVDACVAQNSSNHPSLAAYMQSLCELSASIGSLVGFSFGIFVDLIGPQINQNFLDAGKAMWKILIYHDVWRPCLYMYLSFSMCLSISEGTFYWVTNSKAGPSFSQAVLPGEVLDSKEVTETVAPENIELFPSLTTGIVDSITLHHQNDESKNEKDSALQVVRGEW</sequence>
<keyword evidence="5" id="KW-0472">Membrane</keyword>
<evidence type="ECO:0000256" key="3">
    <source>
        <dbReference type="ARBA" id="ARBA00022692"/>
    </source>
</evidence>
<protein>
    <submittedName>
        <fullName evidence="6">Uncharacterized protein</fullName>
    </submittedName>
</protein>